<reference evidence="1 2" key="1">
    <citation type="submission" date="2017-11" db="EMBL/GenBank/DDBJ databases">
        <title>De-novo sequencing of pomegranate (Punica granatum L.) genome.</title>
        <authorList>
            <person name="Akparov Z."/>
            <person name="Amiraslanov A."/>
            <person name="Hajiyeva S."/>
            <person name="Abbasov M."/>
            <person name="Kaur K."/>
            <person name="Hamwieh A."/>
            <person name="Solovyev V."/>
            <person name="Salamov A."/>
            <person name="Braich B."/>
            <person name="Kosarev P."/>
            <person name="Mahmoud A."/>
            <person name="Hajiyev E."/>
            <person name="Babayeva S."/>
            <person name="Izzatullayeva V."/>
            <person name="Mammadov A."/>
            <person name="Mammadov A."/>
            <person name="Sharifova S."/>
            <person name="Ojaghi J."/>
            <person name="Eynullazada K."/>
            <person name="Bayramov B."/>
            <person name="Abdulazimova A."/>
            <person name="Shahmuradov I."/>
        </authorList>
    </citation>
    <scope>NUCLEOTIDE SEQUENCE [LARGE SCALE GENOMIC DNA]</scope>
    <source>
        <strain evidence="2">cv. AG2017</strain>
        <tissue evidence="1">Leaf</tissue>
    </source>
</reference>
<name>A0A2I0HZU5_PUNGR</name>
<keyword evidence="2" id="KW-1185">Reference proteome</keyword>
<evidence type="ECO:0000313" key="1">
    <source>
        <dbReference type="EMBL" id="PKI37020.1"/>
    </source>
</evidence>
<comment type="caution">
    <text evidence="1">The sequence shown here is derived from an EMBL/GenBank/DDBJ whole genome shotgun (WGS) entry which is preliminary data.</text>
</comment>
<sequence length="99" mass="11059">MKLLRRCFALETALVSPLKRLLAWNALVSLLGLSLARRLLVAPPDAGPTGMVKGCVRDACSSVSGRRYDPWRVFVLAMRMRSHFRRPQYEASKAHVGHA</sequence>
<accession>A0A2I0HZU5</accession>
<dbReference type="Proteomes" id="UP000233551">
    <property type="component" value="Unassembled WGS sequence"/>
</dbReference>
<dbReference type="EMBL" id="PGOL01004604">
    <property type="protein sequence ID" value="PKI37020.1"/>
    <property type="molecule type" value="Genomic_DNA"/>
</dbReference>
<organism evidence="1 2">
    <name type="scientific">Punica granatum</name>
    <name type="common">Pomegranate</name>
    <dbReference type="NCBI Taxonomy" id="22663"/>
    <lineage>
        <taxon>Eukaryota</taxon>
        <taxon>Viridiplantae</taxon>
        <taxon>Streptophyta</taxon>
        <taxon>Embryophyta</taxon>
        <taxon>Tracheophyta</taxon>
        <taxon>Spermatophyta</taxon>
        <taxon>Magnoliopsida</taxon>
        <taxon>eudicotyledons</taxon>
        <taxon>Gunneridae</taxon>
        <taxon>Pentapetalae</taxon>
        <taxon>rosids</taxon>
        <taxon>malvids</taxon>
        <taxon>Myrtales</taxon>
        <taxon>Lythraceae</taxon>
        <taxon>Punica</taxon>
    </lineage>
</organism>
<gene>
    <name evidence="1" type="ORF">CRG98_042589</name>
</gene>
<proteinExistence type="predicted"/>
<evidence type="ECO:0000313" key="2">
    <source>
        <dbReference type="Proteomes" id="UP000233551"/>
    </source>
</evidence>
<protein>
    <submittedName>
        <fullName evidence="1">Uncharacterized protein</fullName>
    </submittedName>
</protein>
<dbReference type="AlphaFoldDB" id="A0A2I0HZU5"/>